<keyword evidence="1" id="KW-0547">Nucleotide-binding</keyword>
<evidence type="ECO:0000256" key="1">
    <source>
        <dbReference type="PROSITE-ProRule" id="PRU10141"/>
    </source>
</evidence>
<dbReference type="KEGG" id="aplc:110990842"/>
<dbReference type="Pfam" id="PF00069">
    <property type="entry name" value="Pkinase"/>
    <property type="match status" value="1"/>
</dbReference>
<dbReference type="InterPro" id="IPR017441">
    <property type="entry name" value="Protein_kinase_ATP_BS"/>
</dbReference>
<dbReference type="PROSITE" id="PS00107">
    <property type="entry name" value="PROTEIN_KINASE_ATP"/>
    <property type="match status" value="1"/>
</dbReference>
<dbReference type="GO" id="GO:0005524">
    <property type="term" value="F:ATP binding"/>
    <property type="evidence" value="ECO:0007669"/>
    <property type="project" value="UniProtKB-UniRule"/>
</dbReference>
<dbReference type="GO" id="GO:0004672">
    <property type="term" value="F:protein kinase activity"/>
    <property type="evidence" value="ECO:0007669"/>
    <property type="project" value="InterPro"/>
</dbReference>
<proteinExistence type="predicted"/>
<dbReference type="GeneID" id="110990842"/>
<dbReference type="RefSeq" id="XP_022111623.1">
    <property type="nucleotide sequence ID" value="XM_022255931.1"/>
</dbReference>
<keyword evidence="4" id="KW-1185">Reference proteome</keyword>
<feature type="compositionally biased region" description="Basic and acidic residues" evidence="2">
    <location>
        <begin position="157"/>
        <end position="166"/>
    </location>
</feature>
<sequence>MEGQENHNQPNMSSEMRQMAAQFESLVQVDSSSGDHGGSHFDSGFDTTVDTSADSLPTFDSIQSADQLDTNSRDNQVGGSGAVHDSELHRASQPARDSSLVDMRGSFPDQTSSGDGQGSSSYAAENFILDKSQEDTQLANFLQDEPSTELTNSPEVIQRDLERDQKPSPQGVRYGKPSDLIACAKSLDKRNTSGQDGVLLDQNKFHINQDSYREDKEYDKLGLLGEGSYGNVNIIRDKMTKMDAVAKCVELENFAPSEAENWCNLTTVNSPFIVPLLGLVRNEMTVMLFSEYTPGLRDLEAIIEYFRKEPRQVMVLTMELFRALVCLHENKIVHKDIHENNILVSQSLDHIFLKMKVIDFGESKKFEDIQDDVDEHYDVWCAIHIFIRMLGGHPSSLDYERRISQEVRLPPKTDERILKFSHWVINSRPKAEEVLSSMEELESELYSVPVTGPPGGNYEPSVNVNGV</sequence>
<name>A0A8B8A1J8_ACAPL</name>
<feature type="compositionally biased region" description="Low complexity" evidence="2">
    <location>
        <begin position="30"/>
        <end position="46"/>
    </location>
</feature>
<feature type="domain" description="Protein kinase" evidence="3">
    <location>
        <begin position="218"/>
        <end position="467"/>
    </location>
</feature>
<dbReference type="PROSITE" id="PS50011">
    <property type="entry name" value="PROTEIN_KINASE_DOM"/>
    <property type="match status" value="1"/>
</dbReference>
<dbReference type="Gene3D" id="3.30.200.20">
    <property type="entry name" value="Phosphorylase Kinase, domain 1"/>
    <property type="match status" value="1"/>
</dbReference>
<dbReference type="GO" id="GO:0007165">
    <property type="term" value="P:signal transduction"/>
    <property type="evidence" value="ECO:0007669"/>
    <property type="project" value="TreeGrafter"/>
</dbReference>
<dbReference type="OrthoDB" id="6128227at2759"/>
<reference evidence="5" key="1">
    <citation type="submission" date="2025-08" db="UniProtKB">
        <authorList>
            <consortium name="RefSeq"/>
        </authorList>
    </citation>
    <scope>IDENTIFICATION</scope>
</reference>
<feature type="region of interest" description="Disordered" evidence="2">
    <location>
        <begin position="1"/>
        <end position="121"/>
    </location>
</feature>
<feature type="compositionally biased region" description="Polar residues" evidence="2">
    <location>
        <begin position="1"/>
        <end position="16"/>
    </location>
</feature>
<feature type="binding site" evidence="1">
    <location>
        <position position="247"/>
    </location>
    <ligand>
        <name>ATP</name>
        <dbReference type="ChEBI" id="CHEBI:30616"/>
    </ligand>
</feature>
<evidence type="ECO:0000259" key="3">
    <source>
        <dbReference type="PROSITE" id="PS50011"/>
    </source>
</evidence>
<gene>
    <name evidence="5" type="primary">LOC110990842</name>
</gene>
<dbReference type="Gene3D" id="1.10.510.10">
    <property type="entry name" value="Transferase(Phosphotransferase) domain 1"/>
    <property type="match status" value="1"/>
</dbReference>
<feature type="compositionally biased region" description="Low complexity" evidence="2">
    <location>
        <begin position="109"/>
        <end position="121"/>
    </location>
</feature>
<dbReference type="InterPro" id="IPR011009">
    <property type="entry name" value="Kinase-like_dom_sf"/>
</dbReference>
<evidence type="ECO:0000256" key="2">
    <source>
        <dbReference type="SAM" id="MobiDB-lite"/>
    </source>
</evidence>
<dbReference type="PANTHER" id="PTHR48011:SF4">
    <property type="entry name" value="MITOGEN-ACTIVATED PROTEIN KINASE KINASE KINASE 19"/>
    <property type="match status" value="1"/>
</dbReference>
<dbReference type="InterPro" id="IPR052751">
    <property type="entry name" value="Plant_MAPKKK"/>
</dbReference>
<accession>A0A8B8A1J8</accession>
<dbReference type="PANTHER" id="PTHR48011">
    <property type="entry name" value="CCR4-NOT TRANSCRIPTIONAL COMPLEX SUBUNIT CAF120-RELATED"/>
    <property type="match status" value="1"/>
</dbReference>
<dbReference type="InterPro" id="IPR000719">
    <property type="entry name" value="Prot_kinase_dom"/>
</dbReference>
<evidence type="ECO:0000313" key="5">
    <source>
        <dbReference type="RefSeq" id="XP_022111623.1"/>
    </source>
</evidence>
<feature type="region of interest" description="Disordered" evidence="2">
    <location>
        <begin position="142"/>
        <end position="177"/>
    </location>
</feature>
<dbReference type="Proteomes" id="UP000694845">
    <property type="component" value="Unplaced"/>
</dbReference>
<dbReference type="AlphaFoldDB" id="A0A8B8A1J8"/>
<organism evidence="4 5">
    <name type="scientific">Acanthaster planci</name>
    <name type="common">Crown-of-thorns starfish</name>
    <dbReference type="NCBI Taxonomy" id="133434"/>
    <lineage>
        <taxon>Eukaryota</taxon>
        <taxon>Metazoa</taxon>
        <taxon>Echinodermata</taxon>
        <taxon>Eleutherozoa</taxon>
        <taxon>Asterozoa</taxon>
        <taxon>Asteroidea</taxon>
        <taxon>Valvatacea</taxon>
        <taxon>Valvatida</taxon>
        <taxon>Acanthasteridae</taxon>
        <taxon>Acanthaster</taxon>
    </lineage>
</organism>
<dbReference type="SUPFAM" id="SSF56112">
    <property type="entry name" value="Protein kinase-like (PK-like)"/>
    <property type="match status" value="1"/>
</dbReference>
<keyword evidence="1" id="KW-0067">ATP-binding</keyword>
<evidence type="ECO:0000313" key="4">
    <source>
        <dbReference type="Proteomes" id="UP000694845"/>
    </source>
</evidence>
<feature type="compositionally biased region" description="Polar residues" evidence="2">
    <location>
        <begin position="48"/>
        <end position="77"/>
    </location>
</feature>
<protein>
    <submittedName>
        <fullName evidence="5">Mitogen-activated protein kinase kinase kinase 1-like isoform X1</fullName>
    </submittedName>
</protein>